<comment type="caution">
    <text evidence="1">The sequence shown here is derived from an EMBL/GenBank/DDBJ whole genome shotgun (WGS) entry which is preliminary data.</text>
</comment>
<dbReference type="EMBL" id="BDQA01000642">
    <property type="protein sequence ID" value="GBH22105.1"/>
    <property type="molecule type" value="Genomic_RNA"/>
</dbReference>
<proteinExistence type="predicted"/>
<accession>A0A2V0RIQ8</accession>
<name>A0A2V0RIQ8_9ZZZZ</name>
<evidence type="ECO:0000313" key="1">
    <source>
        <dbReference type="EMBL" id="GBH22105.1"/>
    </source>
</evidence>
<dbReference type="AlphaFoldDB" id="A0A2V0RIQ8"/>
<reference evidence="1" key="1">
    <citation type="submission" date="2017-04" db="EMBL/GenBank/DDBJ databases">
        <title>Unveiling RNA virosphere associated with marine microorganisms.</title>
        <authorList>
            <person name="Urayama S."/>
            <person name="Takaki Y."/>
            <person name="Nishi S."/>
            <person name="Yoshida Y."/>
            <person name="Deguchi S."/>
            <person name="Takai K."/>
            <person name="Nunoura T."/>
        </authorList>
    </citation>
    <scope>NUCLEOTIDE SEQUENCE</scope>
</reference>
<organism evidence="1">
    <name type="scientific">viral metagenome</name>
    <dbReference type="NCBI Taxonomy" id="1070528"/>
    <lineage>
        <taxon>unclassified sequences</taxon>
        <taxon>metagenomes</taxon>
        <taxon>organismal metagenomes</taxon>
    </lineage>
</organism>
<protein>
    <submittedName>
        <fullName evidence="1">Uncharacterized protein</fullName>
    </submittedName>
</protein>
<sequence>MSTFRVEQHELNVNLRTRADLSSARCEITHTTEEATTMSIVVTTDNAPSGIIDVSFVDGVPVIKITKLKSNVFEISHALETQNVIEDASEDTASIPDNDSEITDATPITNVRTLMSPSDIYQAPELRLDTDSTPSERDRANERISVITESLAAWKMNFKSNGGMSIRLPDGSARSLFLREVREEISGIDVKDQKTCPTLIMSKTVPKKGLLRISDLRDGKELRVSMTPIKNGQVQKYSVDETDALRSVYETLKTQL</sequence>